<dbReference type="Proteomes" id="UP001377567">
    <property type="component" value="Unassembled WGS sequence"/>
</dbReference>
<evidence type="ECO:0000256" key="4">
    <source>
        <dbReference type="ARBA" id="ARBA00022491"/>
    </source>
</evidence>
<feature type="domain" description="Histone deacetylase" evidence="10">
    <location>
        <begin position="20"/>
        <end position="391"/>
    </location>
</feature>
<dbReference type="InterPro" id="IPR023801">
    <property type="entry name" value="His_deacetylse_dom"/>
</dbReference>
<dbReference type="GO" id="GO:0005634">
    <property type="term" value="C:nucleus"/>
    <property type="evidence" value="ECO:0007669"/>
    <property type="project" value="UniProtKB-SubCell"/>
</dbReference>
<keyword evidence="4" id="KW-0678">Repressor</keyword>
<reference evidence="11 12" key="1">
    <citation type="journal article" date="2023" name="Elife">
        <title>Identification of key yeast species and microbe-microbe interactions impacting larval growth of Drosophila in the wild.</title>
        <authorList>
            <person name="Mure A."/>
            <person name="Sugiura Y."/>
            <person name="Maeda R."/>
            <person name="Honda K."/>
            <person name="Sakurai N."/>
            <person name="Takahashi Y."/>
            <person name="Watada M."/>
            <person name="Katoh T."/>
            <person name="Gotoh A."/>
            <person name="Gotoh Y."/>
            <person name="Taniguchi I."/>
            <person name="Nakamura K."/>
            <person name="Hayashi T."/>
            <person name="Katayama T."/>
            <person name="Uemura T."/>
            <person name="Hattori Y."/>
        </authorList>
    </citation>
    <scope>NUCLEOTIDE SEQUENCE [LARGE SCALE GENOMIC DNA]</scope>
    <source>
        <strain evidence="11 12">KH-74</strain>
    </source>
</reference>
<name>A0AAV5S159_MAUHU</name>
<dbReference type="PANTHER" id="PTHR10625">
    <property type="entry name" value="HISTONE DEACETYLASE HDAC1-RELATED"/>
    <property type="match status" value="1"/>
</dbReference>
<dbReference type="InterPro" id="IPR023696">
    <property type="entry name" value="Ureohydrolase_dom_sf"/>
</dbReference>
<dbReference type="InterPro" id="IPR037138">
    <property type="entry name" value="His_deacetylse_dom_sf"/>
</dbReference>
<proteinExistence type="inferred from homology"/>
<keyword evidence="5" id="KW-0378">Hydrolase</keyword>
<evidence type="ECO:0000256" key="1">
    <source>
        <dbReference type="ARBA" id="ARBA00004123"/>
    </source>
</evidence>
<comment type="subcellular location">
    <subcellularLocation>
        <location evidence="1">Nucleus</location>
    </subcellularLocation>
</comment>
<comment type="similarity">
    <text evidence="2">Belongs to the histone deacetylase family. HD type 1 subfamily.</text>
</comment>
<dbReference type="PANTHER" id="PTHR10625:SF14">
    <property type="entry name" value="HISTONE DEACETYLASE 8"/>
    <property type="match status" value="1"/>
</dbReference>
<evidence type="ECO:0000259" key="10">
    <source>
        <dbReference type="Pfam" id="PF00850"/>
    </source>
</evidence>
<dbReference type="Pfam" id="PF00850">
    <property type="entry name" value="Hist_deacetyl"/>
    <property type="match status" value="1"/>
</dbReference>
<gene>
    <name evidence="11" type="ORF">DAKH74_042110</name>
</gene>
<evidence type="ECO:0000313" key="11">
    <source>
        <dbReference type="EMBL" id="GMM57595.1"/>
    </source>
</evidence>
<keyword evidence="12" id="KW-1185">Reference proteome</keyword>
<comment type="caution">
    <text evidence="11">The sequence shown here is derived from an EMBL/GenBank/DDBJ whole genome shotgun (WGS) entry which is preliminary data.</text>
</comment>
<keyword evidence="6" id="KW-0156">Chromatin regulator</keyword>
<keyword evidence="7" id="KW-0805">Transcription regulation</keyword>
<dbReference type="SUPFAM" id="SSF52768">
    <property type="entry name" value="Arginase/deacetylase"/>
    <property type="match status" value="1"/>
</dbReference>
<evidence type="ECO:0000313" key="12">
    <source>
        <dbReference type="Proteomes" id="UP001377567"/>
    </source>
</evidence>
<dbReference type="GO" id="GO:0010557">
    <property type="term" value="P:positive regulation of macromolecule biosynthetic process"/>
    <property type="evidence" value="ECO:0007669"/>
    <property type="project" value="UniProtKB-ARBA"/>
</dbReference>
<evidence type="ECO:0000256" key="5">
    <source>
        <dbReference type="ARBA" id="ARBA00022801"/>
    </source>
</evidence>
<accession>A0AAV5S159</accession>
<dbReference type="AlphaFoldDB" id="A0AAV5S159"/>
<sequence>MAKLIISSSVFQSQVADLLPCNKFKKSQLTHSLIDAYNLFQYFDEVIKEPYCTPMDYLRFHSESYVKAITKDQYNKPLPYDNSEEDWAQLNEIRDLWQQSTNEDSERRYKSRSELFRAFQNIKAQRDEENESEFSFPAPKRPKVVIESTSSESVDDENIVKKFNLSGDCPIFSYLPMYLQVTTGATLSLIKNLEKSTKDNEFERVIGINWDGGRHHALRQKAEGFCYINDIVLLIQALRKKGFQKISYVDFDLHHGDGVDNAFKFSNSIQTISLHLYEGGFFPGTGGLDSNKPPNRINIPLLHGFDDDNLNLIVGKIVIPLLNQHKPDVIIIQSGGDGLMGDRFKEWQLTIRGLTRAIMDIINLYKQSHIIVLGGGGYNELVMSRFNTYLTWSIVRKYSSHITNGLIKEYIEDDSDCVIQDHEFIEMYKEEHYKFWIYDEAGSAQCKKLINFNKAETLARLERKLVPPSKHE</sequence>
<dbReference type="PRINTS" id="PR01270">
    <property type="entry name" value="HDASUPER"/>
</dbReference>
<dbReference type="EMBL" id="BTGD01000013">
    <property type="protein sequence ID" value="GMM57595.1"/>
    <property type="molecule type" value="Genomic_DNA"/>
</dbReference>
<evidence type="ECO:0000256" key="9">
    <source>
        <dbReference type="ARBA" id="ARBA00023242"/>
    </source>
</evidence>
<dbReference type="GO" id="GO:0006355">
    <property type="term" value="P:regulation of DNA-templated transcription"/>
    <property type="evidence" value="ECO:0007669"/>
    <property type="project" value="UniProtKB-ARBA"/>
</dbReference>
<dbReference type="EC" id="3.5.1.98" evidence="3"/>
<dbReference type="InterPro" id="IPR000286">
    <property type="entry name" value="HDACs"/>
</dbReference>
<keyword evidence="8" id="KW-0804">Transcription</keyword>
<dbReference type="GO" id="GO:0031507">
    <property type="term" value="P:heterochromatin formation"/>
    <property type="evidence" value="ECO:0007669"/>
    <property type="project" value="TreeGrafter"/>
</dbReference>
<evidence type="ECO:0000256" key="8">
    <source>
        <dbReference type="ARBA" id="ARBA00023163"/>
    </source>
</evidence>
<evidence type="ECO:0000256" key="3">
    <source>
        <dbReference type="ARBA" id="ARBA00012111"/>
    </source>
</evidence>
<evidence type="ECO:0000256" key="2">
    <source>
        <dbReference type="ARBA" id="ARBA00006457"/>
    </source>
</evidence>
<organism evidence="11 12">
    <name type="scientific">Maudiozyma humilis</name>
    <name type="common">Sour dough yeast</name>
    <name type="synonym">Kazachstania humilis</name>
    <dbReference type="NCBI Taxonomy" id="51915"/>
    <lineage>
        <taxon>Eukaryota</taxon>
        <taxon>Fungi</taxon>
        <taxon>Dikarya</taxon>
        <taxon>Ascomycota</taxon>
        <taxon>Saccharomycotina</taxon>
        <taxon>Saccharomycetes</taxon>
        <taxon>Saccharomycetales</taxon>
        <taxon>Saccharomycetaceae</taxon>
        <taxon>Maudiozyma</taxon>
    </lineage>
</organism>
<protein>
    <recommendedName>
        <fullName evidence="3">histone deacetylase</fullName>
        <ecNumber evidence="3">3.5.1.98</ecNumber>
    </recommendedName>
</protein>
<keyword evidence="9" id="KW-0539">Nucleus</keyword>
<dbReference type="GO" id="GO:0141221">
    <property type="term" value="F:histone deacetylase activity, hydrolytic mechanism"/>
    <property type="evidence" value="ECO:0007669"/>
    <property type="project" value="UniProtKB-EC"/>
</dbReference>
<evidence type="ECO:0000256" key="6">
    <source>
        <dbReference type="ARBA" id="ARBA00022853"/>
    </source>
</evidence>
<evidence type="ECO:0000256" key="7">
    <source>
        <dbReference type="ARBA" id="ARBA00023015"/>
    </source>
</evidence>
<dbReference type="Gene3D" id="3.40.800.20">
    <property type="entry name" value="Histone deacetylase domain"/>
    <property type="match status" value="1"/>
</dbReference>